<dbReference type="Proteomes" id="UP001286313">
    <property type="component" value="Unassembled WGS sequence"/>
</dbReference>
<gene>
    <name evidence="1" type="ORF">Pcinc_031737</name>
</gene>
<organism evidence="1 2">
    <name type="scientific">Petrolisthes cinctipes</name>
    <name type="common">Flat porcelain crab</name>
    <dbReference type="NCBI Taxonomy" id="88211"/>
    <lineage>
        <taxon>Eukaryota</taxon>
        <taxon>Metazoa</taxon>
        <taxon>Ecdysozoa</taxon>
        <taxon>Arthropoda</taxon>
        <taxon>Crustacea</taxon>
        <taxon>Multicrustacea</taxon>
        <taxon>Malacostraca</taxon>
        <taxon>Eumalacostraca</taxon>
        <taxon>Eucarida</taxon>
        <taxon>Decapoda</taxon>
        <taxon>Pleocyemata</taxon>
        <taxon>Anomura</taxon>
        <taxon>Galatheoidea</taxon>
        <taxon>Porcellanidae</taxon>
        <taxon>Petrolisthes</taxon>
    </lineage>
</organism>
<reference evidence="1" key="1">
    <citation type="submission" date="2023-10" db="EMBL/GenBank/DDBJ databases">
        <title>Genome assemblies of two species of porcelain crab, Petrolisthes cinctipes and Petrolisthes manimaculis (Anomura: Porcellanidae).</title>
        <authorList>
            <person name="Angst P."/>
        </authorList>
    </citation>
    <scope>NUCLEOTIDE SEQUENCE</scope>
    <source>
        <strain evidence="1">PB745_01</strain>
        <tissue evidence="1">Gill</tissue>
    </source>
</reference>
<protein>
    <submittedName>
        <fullName evidence="1">Uncharacterized protein</fullName>
    </submittedName>
</protein>
<sequence length="80" mass="8505">MLGEYRDTIAITATILTILQFLSGTDICRRIVKQGSTGDISGFPFVGGVFSTRIVKQGSTGDISGFPFVGGVFSTRWVGV</sequence>
<comment type="caution">
    <text evidence="1">The sequence shown here is derived from an EMBL/GenBank/DDBJ whole genome shotgun (WGS) entry which is preliminary data.</text>
</comment>
<dbReference type="Gene3D" id="1.20.1280.290">
    <property type="match status" value="1"/>
</dbReference>
<dbReference type="InterPro" id="IPR004316">
    <property type="entry name" value="SWEET_rpt"/>
</dbReference>
<name>A0AAE1K4G0_PETCI</name>
<dbReference type="EMBL" id="JAWQEG010004256">
    <property type="protein sequence ID" value="KAK3862405.1"/>
    <property type="molecule type" value="Genomic_DNA"/>
</dbReference>
<proteinExistence type="predicted"/>
<dbReference type="Pfam" id="PF03083">
    <property type="entry name" value="MtN3_slv"/>
    <property type="match status" value="1"/>
</dbReference>
<keyword evidence="2" id="KW-1185">Reference proteome</keyword>
<evidence type="ECO:0000313" key="2">
    <source>
        <dbReference type="Proteomes" id="UP001286313"/>
    </source>
</evidence>
<accession>A0AAE1K4G0</accession>
<dbReference type="AlphaFoldDB" id="A0AAE1K4G0"/>
<evidence type="ECO:0000313" key="1">
    <source>
        <dbReference type="EMBL" id="KAK3862405.1"/>
    </source>
</evidence>
<dbReference type="GO" id="GO:0016020">
    <property type="term" value="C:membrane"/>
    <property type="evidence" value="ECO:0007669"/>
    <property type="project" value="InterPro"/>
</dbReference>